<keyword evidence="5" id="KW-0028">Amino-acid biosynthesis</keyword>
<keyword evidence="12" id="KW-1185">Reference proteome</keyword>
<dbReference type="InterPro" id="IPR056179">
    <property type="entry name" value="DHQS_C"/>
</dbReference>
<evidence type="ECO:0000256" key="4">
    <source>
        <dbReference type="ARBA" id="ARBA00013031"/>
    </source>
</evidence>
<comment type="catalytic activity">
    <reaction evidence="1">
        <text>7-phospho-2-dehydro-3-deoxy-D-arabino-heptonate = 3-dehydroquinate + phosphate</text>
        <dbReference type="Rhea" id="RHEA:21968"/>
        <dbReference type="ChEBI" id="CHEBI:32364"/>
        <dbReference type="ChEBI" id="CHEBI:43474"/>
        <dbReference type="ChEBI" id="CHEBI:58394"/>
        <dbReference type="EC" id="4.2.3.4"/>
    </reaction>
</comment>
<accession>A0ABR1G3V2</accession>
<keyword evidence="6" id="KW-0520">NAD</keyword>
<evidence type="ECO:0000256" key="1">
    <source>
        <dbReference type="ARBA" id="ARBA00001393"/>
    </source>
</evidence>
<dbReference type="PANTHER" id="PTHR43622">
    <property type="entry name" value="3-DEHYDROQUINATE SYNTHASE"/>
    <property type="match status" value="1"/>
</dbReference>
<dbReference type="HAMAP" id="MF_00110">
    <property type="entry name" value="DHQ_synthase"/>
    <property type="match status" value="1"/>
</dbReference>
<protein>
    <recommendedName>
        <fullName evidence="4">3-dehydroquinate synthase</fullName>
        <ecNumber evidence="4">4.2.3.4</ecNumber>
    </recommendedName>
</protein>
<evidence type="ECO:0000256" key="3">
    <source>
        <dbReference type="ARBA" id="ARBA00004661"/>
    </source>
</evidence>
<organism evidence="11 12">
    <name type="scientific">Aureococcus anophagefferens</name>
    <name type="common">Harmful bloom alga</name>
    <dbReference type="NCBI Taxonomy" id="44056"/>
    <lineage>
        <taxon>Eukaryota</taxon>
        <taxon>Sar</taxon>
        <taxon>Stramenopiles</taxon>
        <taxon>Ochrophyta</taxon>
        <taxon>Pelagophyceae</taxon>
        <taxon>Pelagomonadales</taxon>
        <taxon>Pelagomonadaceae</taxon>
        <taxon>Aureococcus</taxon>
    </lineage>
</organism>
<evidence type="ECO:0000313" key="11">
    <source>
        <dbReference type="EMBL" id="KAK7248007.1"/>
    </source>
</evidence>
<evidence type="ECO:0000259" key="9">
    <source>
        <dbReference type="Pfam" id="PF01761"/>
    </source>
</evidence>
<evidence type="ECO:0000256" key="5">
    <source>
        <dbReference type="ARBA" id="ARBA00022605"/>
    </source>
</evidence>
<comment type="cofactor">
    <cofactor evidence="2">
        <name>NAD(+)</name>
        <dbReference type="ChEBI" id="CHEBI:57540"/>
    </cofactor>
</comment>
<dbReference type="Pfam" id="PF01761">
    <property type="entry name" value="DHQ_synthase"/>
    <property type="match status" value="2"/>
</dbReference>
<evidence type="ECO:0000259" key="10">
    <source>
        <dbReference type="Pfam" id="PF24621"/>
    </source>
</evidence>
<dbReference type="InterPro" id="IPR030960">
    <property type="entry name" value="DHQS/DOIS_N"/>
</dbReference>
<keyword evidence="7" id="KW-0057">Aromatic amino acid biosynthesis</keyword>
<comment type="caution">
    <text evidence="11">The sequence shown here is derived from an EMBL/GenBank/DDBJ whole genome shotgun (WGS) entry which is preliminary data.</text>
</comment>
<dbReference type="Gene3D" id="1.20.1090.10">
    <property type="entry name" value="Dehydroquinate synthase-like - alpha domain"/>
    <property type="match status" value="1"/>
</dbReference>
<dbReference type="NCBIfam" id="TIGR01357">
    <property type="entry name" value="aroB"/>
    <property type="match status" value="1"/>
</dbReference>
<dbReference type="InterPro" id="IPR050071">
    <property type="entry name" value="Dehydroquinate_synthase"/>
</dbReference>
<reference evidence="11 12" key="1">
    <citation type="submission" date="2024-03" db="EMBL/GenBank/DDBJ databases">
        <title>Aureococcus anophagefferens CCMP1851 and Kratosvirus quantuckense: Draft genome of a second virus-susceptible host strain in the model system.</title>
        <authorList>
            <person name="Chase E."/>
            <person name="Truchon A.R."/>
            <person name="Schepens W."/>
            <person name="Wilhelm S.W."/>
        </authorList>
    </citation>
    <scope>NUCLEOTIDE SEQUENCE [LARGE SCALE GENOMIC DNA]</scope>
    <source>
        <strain evidence="11 12">CCMP1851</strain>
    </source>
</reference>
<evidence type="ECO:0000256" key="7">
    <source>
        <dbReference type="ARBA" id="ARBA00023141"/>
    </source>
</evidence>
<dbReference type="CDD" id="cd08195">
    <property type="entry name" value="DHQS"/>
    <property type="match status" value="1"/>
</dbReference>
<keyword evidence="8" id="KW-0456">Lyase</keyword>
<dbReference type="SUPFAM" id="SSF56796">
    <property type="entry name" value="Dehydroquinate synthase-like"/>
    <property type="match status" value="1"/>
</dbReference>
<evidence type="ECO:0000313" key="12">
    <source>
        <dbReference type="Proteomes" id="UP001363151"/>
    </source>
</evidence>
<sequence length="459" mass="48715">MGAATTRAAGGAPMRAATMRAAVIAALFALPCASLRRAAAPARRLAPRLQSAATAAPACTTVNVELGDRAYPIYIGDGLLTSDATTAASYLQPHVGGSQVLVVTNEVVAGHGYLDATVAALKHGDKGAKLRVETLVLPDNDDEPSEATKTLENLGVITDYAIEKALDRKCTFVALGGGVIGDMVGFAAACYVRGVNFIQIPTTLMAMVDSSVGGKTAVNSRGAKNGVLQFRFNMSAKNMVGAFYQPVAVVADVGSLNTLPERELASGVSEIIKYGLIRDAPFFEWLEREGVEAMLARDRKALIQGVEDSCRNKAEVVALDEKEGGLRATLNLGHTFGHAVETKSGYGTWLHGEAVGIGMSMAAHMSHELGWIDADLKERCIALVEKARVPAFLPLYSPMDVASFEAIMAVDKKVADGALRLILLKGALGNCVFTADYDKDVLKKTLEYYCDDAQRTRDD</sequence>
<name>A0ABR1G3V2_AURAN</name>
<dbReference type="EMBL" id="JBBJCI010000122">
    <property type="protein sequence ID" value="KAK7248007.1"/>
    <property type="molecule type" value="Genomic_DNA"/>
</dbReference>
<evidence type="ECO:0000256" key="2">
    <source>
        <dbReference type="ARBA" id="ARBA00001911"/>
    </source>
</evidence>
<dbReference type="PANTHER" id="PTHR43622:SF7">
    <property type="entry name" value="3-DEHYDROQUINATE SYNTHASE, CHLOROPLASTIC"/>
    <property type="match status" value="1"/>
</dbReference>
<evidence type="ECO:0000256" key="8">
    <source>
        <dbReference type="ARBA" id="ARBA00023239"/>
    </source>
</evidence>
<dbReference type="Pfam" id="PF24621">
    <property type="entry name" value="DHQS_C"/>
    <property type="match status" value="1"/>
</dbReference>
<gene>
    <name evidence="11" type="ORF">SO694_00086181</name>
</gene>
<comment type="pathway">
    <text evidence="3">Metabolic intermediate biosynthesis; chorismate biosynthesis; chorismate from D-erythrose 4-phosphate and phosphoenolpyruvate: step 2/7.</text>
</comment>
<feature type="domain" description="3-dehydroquinate synthase N-terminal" evidence="9">
    <location>
        <begin position="145"/>
        <end position="230"/>
    </location>
</feature>
<dbReference type="Proteomes" id="UP001363151">
    <property type="component" value="Unassembled WGS sequence"/>
</dbReference>
<proteinExistence type="inferred from homology"/>
<dbReference type="EC" id="4.2.3.4" evidence="4"/>
<evidence type="ECO:0000256" key="6">
    <source>
        <dbReference type="ARBA" id="ARBA00023027"/>
    </source>
</evidence>
<feature type="domain" description="3-dehydroquinate synthase N-terminal" evidence="9">
    <location>
        <begin position="235"/>
        <end position="265"/>
    </location>
</feature>
<feature type="domain" description="3-dehydroquinate synthase C-terminal" evidence="10">
    <location>
        <begin position="267"/>
        <end position="414"/>
    </location>
</feature>
<dbReference type="InterPro" id="IPR016037">
    <property type="entry name" value="DHQ_synth_AroB"/>
</dbReference>
<dbReference type="Gene3D" id="3.40.50.1970">
    <property type="match status" value="1"/>
</dbReference>